<dbReference type="GO" id="GO:0005525">
    <property type="term" value="F:GTP binding"/>
    <property type="evidence" value="ECO:0007669"/>
    <property type="project" value="UniProtKB-KW"/>
</dbReference>
<dbReference type="InterPro" id="IPR003495">
    <property type="entry name" value="CobW/HypB/UreG_nucleotide-bd"/>
</dbReference>
<evidence type="ECO:0000256" key="6">
    <source>
        <dbReference type="ARBA" id="ARBA00022833"/>
    </source>
</evidence>
<comment type="similarity">
    <text evidence="1">Belongs to the SIMIBI class G3E GTPase family. HypB/HupM subfamily.</text>
</comment>
<dbReference type="NCBIfam" id="TIGR00073">
    <property type="entry name" value="hypB"/>
    <property type="match status" value="1"/>
</dbReference>
<keyword evidence="4" id="KW-0547">Nucleotide-binding</keyword>
<evidence type="ECO:0000256" key="7">
    <source>
        <dbReference type="ARBA" id="ARBA00023134"/>
    </source>
</evidence>
<accession>A0A7C5P7R6</accession>
<dbReference type="GO" id="GO:0016151">
    <property type="term" value="F:nickel cation binding"/>
    <property type="evidence" value="ECO:0007669"/>
    <property type="project" value="InterPro"/>
</dbReference>
<keyword evidence="2" id="KW-0533">Nickel</keyword>
<keyword evidence="7" id="KW-0342">GTP-binding</keyword>
<evidence type="ECO:0000256" key="4">
    <source>
        <dbReference type="ARBA" id="ARBA00022741"/>
    </source>
</evidence>
<dbReference type="GO" id="GO:0003924">
    <property type="term" value="F:GTPase activity"/>
    <property type="evidence" value="ECO:0007669"/>
    <property type="project" value="InterPro"/>
</dbReference>
<dbReference type="AlphaFoldDB" id="A0A7C5P7R6"/>
<name>A0A7C5P7R6_9BACT</name>
<keyword evidence="3" id="KW-0479">Metal-binding</keyword>
<evidence type="ECO:0000256" key="1">
    <source>
        <dbReference type="ARBA" id="ARBA00006211"/>
    </source>
</evidence>
<dbReference type="Gene3D" id="3.40.50.300">
    <property type="entry name" value="P-loop containing nucleotide triphosphate hydrolases"/>
    <property type="match status" value="1"/>
</dbReference>
<dbReference type="InterPro" id="IPR027417">
    <property type="entry name" value="P-loop_NTPase"/>
</dbReference>
<dbReference type="PIRSF" id="PIRSF005624">
    <property type="entry name" value="Ni-bind_GTPase"/>
    <property type="match status" value="1"/>
</dbReference>
<proteinExistence type="inferred from homology"/>
<dbReference type="SUPFAM" id="SSF52540">
    <property type="entry name" value="P-loop containing nucleoside triphosphate hydrolases"/>
    <property type="match status" value="1"/>
</dbReference>
<evidence type="ECO:0000256" key="3">
    <source>
        <dbReference type="ARBA" id="ARBA00022723"/>
    </source>
</evidence>
<evidence type="ECO:0000256" key="2">
    <source>
        <dbReference type="ARBA" id="ARBA00022596"/>
    </source>
</evidence>
<dbReference type="GO" id="GO:0051604">
    <property type="term" value="P:protein maturation"/>
    <property type="evidence" value="ECO:0007669"/>
    <property type="project" value="InterPro"/>
</dbReference>
<reference evidence="9" key="1">
    <citation type="journal article" date="2020" name="mSystems">
        <title>Genome- and Community-Level Interaction Insights into Carbon Utilization and Element Cycling Functions of Hydrothermarchaeota in Hydrothermal Sediment.</title>
        <authorList>
            <person name="Zhou Z."/>
            <person name="Liu Y."/>
            <person name="Xu W."/>
            <person name="Pan J."/>
            <person name="Luo Z.H."/>
            <person name="Li M."/>
        </authorList>
    </citation>
    <scope>NUCLEOTIDE SEQUENCE [LARGE SCALE GENOMIC DNA]</scope>
    <source>
        <strain evidence="9">SpSt-1019</strain>
    </source>
</reference>
<feature type="domain" description="CobW/HypB/UreG nucleotide-binding" evidence="8">
    <location>
        <begin position="34"/>
        <end position="195"/>
    </location>
</feature>
<keyword evidence="5" id="KW-0378">Hydrolase</keyword>
<sequence length="225" mass="25667">METKDINLNIPILSKNVKEAETNKKIFESKRLLVINLISSPGSGKTTLLENVAPMLNDFGYPSLVIEGDIATTRDAERINKKNIKCVQINTHGICHLESKMIRKAFEQLHVENEKILFIENVGNLVCPAEFYLGEHEKVAILSVTEGEDKPEKYPLLFKESSCVLLTKVDLLPFLDLSKEDFISEIRKLNNTSPIFLVSKKEKDSYYKFVEWLIQKYLSIFGEGQ</sequence>
<protein>
    <submittedName>
        <fullName evidence="9">Hydrogenase accessory protein HypB</fullName>
    </submittedName>
</protein>
<organism evidence="9">
    <name type="scientific">Thermodesulfobium narugense</name>
    <dbReference type="NCBI Taxonomy" id="184064"/>
    <lineage>
        <taxon>Bacteria</taxon>
        <taxon>Pseudomonadati</taxon>
        <taxon>Thermodesulfobiota</taxon>
        <taxon>Thermodesulfobiia</taxon>
        <taxon>Thermodesulfobiales</taxon>
        <taxon>Thermodesulfobiaceae</taxon>
        <taxon>Thermodesulfobium</taxon>
    </lineage>
</organism>
<dbReference type="EMBL" id="DRUY01000085">
    <property type="protein sequence ID" value="HHI65405.1"/>
    <property type="molecule type" value="Genomic_DNA"/>
</dbReference>
<evidence type="ECO:0000259" key="8">
    <source>
        <dbReference type="Pfam" id="PF02492"/>
    </source>
</evidence>
<comment type="caution">
    <text evidence="9">The sequence shown here is derived from an EMBL/GenBank/DDBJ whole genome shotgun (WGS) entry which is preliminary data.</text>
</comment>
<evidence type="ECO:0000313" key="9">
    <source>
        <dbReference type="EMBL" id="HHI65405.1"/>
    </source>
</evidence>
<gene>
    <name evidence="9" type="primary">hypB</name>
    <name evidence="9" type="ORF">ENL70_02500</name>
</gene>
<dbReference type="GO" id="GO:0008270">
    <property type="term" value="F:zinc ion binding"/>
    <property type="evidence" value="ECO:0007669"/>
    <property type="project" value="TreeGrafter"/>
</dbReference>
<dbReference type="PANTHER" id="PTHR30134">
    <property type="entry name" value="HYDROGENASE PROTEIN ASSEMBLY PROTEIN, NICKEL CHAPERONE"/>
    <property type="match status" value="1"/>
</dbReference>
<dbReference type="InterPro" id="IPR004392">
    <property type="entry name" value="Hyd_mat_HypB"/>
</dbReference>
<dbReference type="PANTHER" id="PTHR30134:SF2">
    <property type="entry name" value="HYDROGENASE MATURATION FACTOR HYPB"/>
    <property type="match status" value="1"/>
</dbReference>
<keyword evidence="6" id="KW-0862">Zinc</keyword>
<evidence type="ECO:0000256" key="5">
    <source>
        <dbReference type="ARBA" id="ARBA00022801"/>
    </source>
</evidence>
<dbReference type="Pfam" id="PF02492">
    <property type="entry name" value="cobW"/>
    <property type="match status" value="1"/>
</dbReference>